<gene>
    <name evidence="2" type="ORF">LA749_05330</name>
    <name evidence="1" type="ORF">LBAT_1050</name>
</gene>
<reference evidence="1 3" key="1">
    <citation type="submission" date="2015-03" db="EMBL/GenBank/DDBJ databases">
        <title>Complete genome sequence of Lactobacillus acetotolerans NBRC 13120.</title>
        <authorList>
            <person name="Toh H."/>
            <person name="Morita H."/>
            <person name="Fujita N."/>
        </authorList>
    </citation>
    <scope>NUCLEOTIDE SEQUENCE [LARGE SCALE GENOMIC DNA]</scope>
    <source>
        <strain evidence="1 3">NBRC 13120</strain>
    </source>
</reference>
<dbReference type="EMBL" id="CP044496">
    <property type="protein sequence ID" value="QFG51449.1"/>
    <property type="molecule type" value="Genomic_DNA"/>
</dbReference>
<dbReference type="GeneID" id="78212406"/>
<dbReference type="STRING" id="1600.LBAT_1050"/>
<dbReference type="Proteomes" id="UP000325393">
    <property type="component" value="Chromosome"/>
</dbReference>
<dbReference type="InterPro" id="IPR021351">
    <property type="entry name" value="DUF2969"/>
</dbReference>
<sequence>MSKKLENIDIEVNELKDKSIPTWEVIIPNKKSIGLIEKINGKYRATTTKTNNVLFDKSLESSINDLLSYFTLHEK</sequence>
<dbReference type="Proteomes" id="UP000035709">
    <property type="component" value="Chromosome"/>
</dbReference>
<dbReference type="RefSeq" id="WP_056970405.1">
    <property type="nucleotide sequence ID" value="NZ_AP014808.1"/>
</dbReference>
<organism evidence="1 3">
    <name type="scientific">Lactobacillus acetotolerans</name>
    <dbReference type="NCBI Taxonomy" id="1600"/>
    <lineage>
        <taxon>Bacteria</taxon>
        <taxon>Bacillati</taxon>
        <taxon>Bacillota</taxon>
        <taxon>Bacilli</taxon>
        <taxon>Lactobacillales</taxon>
        <taxon>Lactobacillaceae</taxon>
        <taxon>Lactobacillus</taxon>
    </lineage>
</organism>
<dbReference type="KEGG" id="lae:LBAT_1050"/>
<evidence type="ECO:0000313" key="2">
    <source>
        <dbReference type="EMBL" id="QFG51449.1"/>
    </source>
</evidence>
<dbReference type="AlphaFoldDB" id="A0A0D6A401"/>
<evidence type="ECO:0000313" key="3">
    <source>
        <dbReference type="Proteomes" id="UP000035709"/>
    </source>
</evidence>
<proteinExistence type="predicted"/>
<keyword evidence="3" id="KW-1185">Reference proteome</keyword>
<evidence type="ECO:0000313" key="1">
    <source>
        <dbReference type="EMBL" id="BAQ57439.1"/>
    </source>
</evidence>
<reference evidence="2 4" key="2">
    <citation type="submission" date="2019-09" db="EMBL/GenBank/DDBJ databases">
        <title>Genome sequencing of Lactobacillus acetotolerans.</title>
        <authorList>
            <person name="Kim K."/>
        </authorList>
    </citation>
    <scope>NUCLEOTIDE SEQUENCE [LARGE SCALE GENOMIC DNA]</scope>
    <source>
        <strain evidence="2 4">LA749</strain>
    </source>
</reference>
<dbReference type="Pfam" id="PF11184">
    <property type="entry name" value="DUF2969"/>
    <property type="match status" value="1"/>
</dbReference>
<dbReference type="PATRIC" id="fig|1600.4.peg.1074"/>
<protein>
    <submittedName>
        <fullName evidence="2">DUF2969 domain-containing protein</fullName>
    </submittedName>
</protein>
<dbReference type="OrthoDB" id="2306982at2"/>
<evidence type="ECO:0000313" key="4">
    <source>
        <dbReference type="Proteomes" id="UP000325393"/>
    </source>
</evidence>
<name>A0A0D6A401_9LACO</name>
<accession>A0A0D6A401</accession>
<dbReference type="EMBL" id="AP014808">
    <property type="protein sequence ID" value="BAQ57439.1"/>
    <property type="molecule type" value="Genomic_DNA"/>
</dbReference>